<evidence type="ECO:0000256" key="1">
    <source>
        <dbReference type="ARBA" id="ARBA00022723"/>
    </source>
</evidence>
<protein>
    <submittedName>
        <fullName evidence="3">Phosphoheptose isomerase</fullName>
    </submittedName>
</protein>
<dbReference type="InterPro" id="IPR011051">
    <property type="entry name" value="RmlC_Cupin_sf"/>
</dbReference>
<dbReference type="EMBL" id="SRXT01000005">
    <property type="protein sequence ID" value="TGX52709.1"/>
    <property type="molecule type" value="Genomic_DNA"/>
</dbReference>
<evidence type="ECO:0000313" key="4">
    <source>
        <dbReference type="Proteomes" id="UP000306147"/>
    </source>
</evidence>
<dbReference type="RefSeq" id="WP_135964418.1">
    <property type="nucleotide sequence ID" value="NZ_SRXT01000005.1"/>
</dbReference>
<gene>
    <name evidence="3" type="ORF">E5A73_13765</name>
</gene>
<accession>A0A4S1X913</accession>
<organism evidence="3 4">
    <name type="scientific">Sphingomonas gei</name>
    <dbReference type="NCBI Taxonomy" id="1395960"/>
    <lineage>
        <taxon>Bacteria</taxon>
        <taxon>Pseudomonadati</taxon>
        <taxon>Pseudomonadota</taxon>
        <taxon>Alphaproteobacteria</taxon>
        <taxon>Sphingomonadales</taxon>
        <taxon>Sphingomonadaceae</taxon>
        <taxon>Sphingomonas</taxon>
    </lineage>
</organism>
<keyword evidence="2" id="KW-0862">Zinc</keyword>
<dbReference type="SUPFAM" id="SSF51182">
    <property type="entry name" value="RmlC-like cupins"/>
    <property type="match status" value="1"/>
</dbReference>
<dbReference type="GO" id="GO:0046872">
    <property type="term" value="F:metal ion binding"/>
    <property type="evidence" value="ECO:0007669"/>
    <property type="project" value="UniProtKB-KW"/>
</dbReference>
<keyword evidence="3" id="KW-0413">Isomerase</keyword>
<proteinExistence type="predicted"/>
<dbReference type="Proteomes" id="UP000306147">
    <property type="component" value="Unassembled WGS sequence"/>
</dbReference>
<sequence>MTATLLATHRVEKPWGRHTLWPGFANPAPDQEPIGEVWFKTPGNSTPDLLIKYLFTSEKLSVQVHPNDEQAQAKGLPRGKDECWVILGAEPDSTIALGTKEPVDRETLRAAALDGSIEDLLDWKPVKAGDFFYSASGTVHAIGAGITLVEVQQNSETTYRLYDYGRPRELHLDDGVAVSDPTPYVPHPMPGKVADDRAILVEGPKFVLERLEGGRRTLRLPAGVTGWLVPLAGEGVVDGIAFHAGECVTLEGECELHAEAGSDLLFAYPGTARI</sequence>
<reference evidence="3 4" key="1">
    <citation type="submission" date="2019-04" db="EMBL/GenBank/DDBJ databases">
        <title>Sphingomonas psychrotolerans sp. nov., isolated from soil in the Tianshan Mountains, Xinjiang, China.</title>
        <authorList>
            <person name="Luo Y."/>
            <person name="Sheng H."/>
        </authorList>
    </citation>
    <scope>NUCLEOTIDE SEQUENCE [LARGE SCALE GENOMIC DNA]</scope>
    <source>
        <strain evidence="3 4">ZFGT-11</strain>
    </source>
</reference>
<dbReference type="CDD" id="cd07010">
    <property type="entry name" value="cupin_PMI_type_I_N_bac"/>
    <property type="match status" value="1"/>
</dbReference>
<dbReference type="InterPro" id="IPR051804">
    <property type="entry name" value="Carb_Metab_Reg_Kinase/Isom"/>
</dbReference>
<keyword evidence="1" id="KW-0479">Metal-binding</keyword>
<dbReference type="Gene3D" id="2.60.120.10">
    <property type="entry name" value="Jelly Rolls"/>
    <property type="match status" value="1"/>
</dbReference>
<dbReference type="GO" id="GO:0016853">
    <property type="term" value="F:isomerase activity"/>
    <property type="evidence" value="ECO:0007669"/>
    <property type="project" value="UniProtKB-KW"/>
</dbReference>
<comment type="caution">
    <text evidence="3">The sequence shown here is derived from an EMBL/GenBank/DDBJ whole genome shotgun (WGS) entry which is preliminary data.</text>
</comment>
<keyword evidence="4" id="KW-1185">Reference proteome</keyword>
<name>A0A4S1X913_9SPHN</name>
<evidence type="ECO:0000313" key="3">
    <source>
        <dbReference type="EMBL" id="TGX52709.1"/>
    </source>
</evidence>
<dbReference type="PANTHER" id="PTHR42742:SF3">
    <property type="entry name" value="FRUCTOKINASE"/>
    <property type="match status" value="1"/>
</dbReference>
<dbReference type="PANTHER" id="PTHR42742">
    <property type="entry name" value="TRANSCRIPTIONAL REPRESSOR MPRA"/>
    <property type="match status" value="1"/>
</dbReference>
<dbReference type="OrthoDB" id="9808275at2"/>
<evidence type="ECO:0000256" key="2">
    <source>
        <dbReference type="ARBA" id="ARBA00022833"/>
    </source>
</evidence>
<dbReference type="AlphaFoldDB" id="A0A4S1X913"/>
<dbReference type="InterPro" id="IPR014710">
    <property type="entry name" value="RmlC-like_jellyroll"/>
</dbReference>